<dbReference type="Proteomes" id="UP000320762">
    <property type="component" value="Unassembled WGS sequence"/>
</dbReference>
<protein>
    <submittedName>
        <fullName evidence="1">Uncharacterized protein</fullName>
    </submittedName>
</protein>
<evidence type="ECO:0000313" key="1">
    <source>
        <dbReference type="EMBL" id="TRM66611.1"/>
    </source>
</evidence>
<keyword evidence="2" id="KW-1185">Reference proteome</keyword>
<evidence type="ECO:0000313" key="2">
    <source>
        <dbReference type="Proteomes" id="UP000320762"/>
    </source>
</evidence>
<gene>
    <name evidence="1" type="ORF">BD626DRAFT_483245</name>
</gene>
<name>A0A550CP85_9AGAR</name>
<reference evidence="1 2" key="1">
    <citation type="journal article" date="2019" name="New Phytol.">
        <title>Comparative genomics reveals unique wood-decay strategies and fruiting body development in the Schizophyllaceae.</title>
        <authorList>
            <person name="Almasi E."/>
            <person name="Sahu N."/>
            <person name="Krizsan K."/>
            <person name="Balint B."/>
            <person name="Kovacs G.M."/>
            <person name="Kiss B."/>
            <person name="Cseklye J."/>
            <person name="Drula E."/>
            <person name="Henrissat B."/>
            <person name="Nagy I."/>
            <person name="Chovatia M."/>
            <person name="Adam C."/>
            <person name="LaButti K."/>
            <person name="Lipzen A."/>
            <person name="Riley R."/>
            <person name="Grigoriev I.V."/>
            <person name="Nagy L.G."/>
        </authorList>
    </citation>
    <scope>NUCLEOTIDE SEQUENCE [LARGE SCALE GENOMIC DNA]</scope>
    <source>
        <strain evidence="1 2">NL-1724</strain>
    </source>
</reference>
<proteinExistence type="predicted"/>
<dbReference type="EMBL" id="VDMD01000003">
    <property type="protein sequence ID" value="TRM66611.1"/>
    <property type="molecule type" value="Genomic_DNA"/>
</dbReference>
<accession>A0A550CP85</accession>
<organism evidence="1 2">
    <name type="scientific">Schizophyllum amplum</name>
    <dbReference type="NCBI Taxonomy" id="97359"/>
    <lineage>
        <taxon>Eukaryota</taxon>
        <taxon>Fungi</taxon>
        <taxon>Dikarya</taxon>
        <taxon>Basidiomycota</taxon>
        <taxon>Agaricomycotina</taxon>
        <taxon>Agaricomycetes</taxon>
        <taxon>Agaricomycetidae</taxon>
        <taxon>Agaricales</taxon>
        <taxon>Schizophyllaceae</taxon>
        <taxon>Schizophyllum</taxon>
    </lineage>
</organism>
<dbReference type="AlphaFoldDB" id="A0A550CP85"/>
<comment type="caution">
    <text evidence="1">The sequence shown here is derived from an EMBL/GenBank/DDBJ whole genome shotgun (WGS) entry which is preliminary data.</text>
</comment>
<sequence length="143" mass="15599">MSCGTAFELSAIPIHASCSPLAAVHTRLLPPLACRPFSRSGTFNATRPPTAPSRSGGQRCSTRLEIRACCRRQPLVCRPYLGGKHHQVALAMRKCSFAVSKCANKSVGRIRKVTRSFVLFNASFSSLVLSISSKGYHLYERTS</sequence>